<dbReference type="PANTHER" id="PTHR12149">
    <property type="entry name" value="FRUCTOSAMINE 3 KINASE-RELATED PROTEIN"/>
    <property type="match status" value="1"/>
</dbReference>
<dbReference type="EMBL" id="JACYTR010000007">
    <property type="protein sequence ID" value="MBD8525124.1"/>
    <property type="molecule type" value="Genomic_DNA"/>
</dbReference>
<evidence type="ECO:0000313" key="3">
    <source>
        <dbReference type="EMBL" id="MBD8525124.1"/>
    </source>
</evidence>
<dbReference type="RefSeq" id="WP_192028475.1">
    <property type="nucleotide sequence ID" value="NZ_JACYTR010000007.1"/>
</dbReference>
<dbReference type="InterPro" id="IPR016477">
    <property type="entry name" value="Fructo-/Ketosamine-3-kinase"/>
</dbReference>
<evidence type="ECO:0000256" key="1">
    <source>
        <dbReference type="ARBA" id="ARBA00009460"/>
    </source>
</evidence>
<evidence type="ECO:0000313" key="4">
    <source>
        <dbReference type="Proteomes" id="UP000613768"/>
    </source>
</evidence>
<keyword evidence="2" id="KW-0808">Transferase</keyword>
<dbReference type="PIRSF" id="PIRSF006221">
    <property type="entry name" value="Ketosamine-3-kinase"/>
    <property type="match status" value="1"/>
</dbReference>
<organism evidence="3 4">
    <name type="scientific">Pseudomarimonas arenosa</name>
    <dbReference type="NCBI Taxonomy" id="2774145"/>
    <lineage>
        <taxon>Bacteria</taxon>
        <taxon>Pseudomonadati</taxon>
        <taxon>Pseudomonadota</taxon>
        <taxon>Gammaproteobacteria</taxon>
        <taxon>Lysobacterales</taxon>
        <taxon>Lysobacteraceae</taxon>
        <taxon>Pseudomarimonas</taxon>
    </lineage>
</organism>
<dbReference type="Gene3D" id="1.20.1270.240">
    <property type="match status" value="1"/>
</dbReference>
<dbReference type="InterPro" id="IPR011009">
    <property type="entry name" value="Kinase-like_dom_sf"/>
</dbReference>
<keyword evidence="4" id="KW-1185">Reference proteome</keyword>
<dbReference type="Proteomes" id="UP000613768">
    <property type="component" value="Unassembled WGS sequence"/>
</dbReference>
<dbReference type="Pfam" id="PF03881">
    <property type="entry name" value="Fructosamin_kin"/>
    <property type="match status" value="1"/>
</dbReference>
<dbReference type="Gene3D" id="1.10.510.10">
    <property type="entry name" value="Transferase(Phosphotransferase) domain 1"/>
    <property type="match status" value="1"/>
</dbReference>
<gene>
    <name evidence="3" type="ORF">IFO71_05155</name>
</gene>
<dbReference type="Gene3D" id="3.30.200.20">
    <property type="entry name" value="Phosphorylase Kinase, domain 1"/>
    <property type="match status" value="1"/>
</dbReference>
<evidence type="ECO:0000256" key="2">
    <source>
        <dbReference type="PIRNR" id="PIRNR006221"/>
    </source>
</evidence>
<proteinExistence type="inferred from homology"/>
<accession>A0AAW3ZHW7</accession>
<protein>
    <submittedName>
        <fullName evidence="3">Fructosamine kinase family protein</fullName>
    </submittedName>
</protein>
<reference evidence="3 4" key="1">
    <citation type="submission" date="2020-09" db="EMBL/GenBank/DDBJ databases">
        <title>Pseudoxanthomonas sp. CAU 1598 isolated from sand of Yaerae Beach.</title>
        <authorList>
            <person name="Kim W."/>
        </authorList>
    </citation>
    <scope>NUCLEOTIDE SEQUENCE [LARGE SCALE GENOMIC DNA]</scope>
    <source>
        <strain evidence="3 4">CAU 1598</strain>
    </source>
</reference>
<dbReference type="GO" id="GO:0016301">
    <property type="term" value="F:kinase activity"/>
    <property type="evidence" value="ECO:0007669"/>
    <property type="project" value="UniProtKB-UniRule"/>
</dbReference>
<keyword evidence="2 3" id="KW-0418">Kinase</keyword>
<sequence length="267" mass="29650">MQATTWAELAGLGDGLHRLRWQGQPAILKRRQQAPEDFFAAERRGLALLASAQALPTPTVLALGADAILLQDLGRGRATAGDWRTAGRRLAIQHRQHADRFGWQFNGWCGDSPQSNQLDTDGHRFFADQRLLPQLQRATSAGRLQRGDVAAIERITSSLPQWIPLQPASLLHGDLWLGNLHASANGELALIDGGAAHYGWAEAELAMLCLFGEPPADFFASYQEQAGIDHRWRQRAPLYNLYHLLNHLNLFGVGYLRAVREVLVRFA</sequence>
<comment type="caution">
    <text evidence="3">The sequence shown here is derived from an EMBL/GenBank/DDBJ whole genome shotgun (WGS) entry which is preliminary data.</text>
</comment>
<comment type="similarity">
    <text evidence="1 2">Belongs to the fructosamine kinase family.</text>
</comment>
<dbReference type="AlphaFoldDB" id="A0AAW3ZHW7"/>
<dbReference type="SUPFAM" id="SSF56112">
    <property type="entry name" value="Protein kinase-like (PK-like)"/>
    <property type="match status" value="1"/>
</dbReference>
<dbReference type="PANTHER" id="PTHR12149:SF8">
    <property type="entry name" value="PROTEIN-RIBULOSAMINE 3-KINASE"/>
    <property type="match status" value="1"/>
</dbReference>
<name>A0AAW3ZHW7_9GAMM</name>